<accession>A0A7K0C9D9</accession>
<evidence type="ECO:0000256" key="5">
    <source>
        <dbReference type="ARBA" id="ARBA00023136"/>
    </source>
</evidence>
<keyword evidence="3 6" id="KW-0812">Transmembrane</keyword>
<dbReference type="PANTHER" id="PTHR23513">
    <property type="entry name" value="INTEGRAL MEMBRANE EFFLUX PROTEIN-RELATED"/>
    <property type="match status" value="1"/>
</dbReference>
<evidence type="ECO:0000256" key="6">
    <source>
        <dbReference type="SAM" id="Phobius"/>
    </source>
</evidence>
<keyword evidence="5 6" id="KW-0472">Membrane</keyword>
<dbReference type="GO" id="GO:0022857">
    <property type="term" value="F:transmembrane transporter activity"/>
    <property type="evidence" value="ECO:0007669"/>
    <property type="project" value="InterPro"/>
</dbReference>
<dbReference type="InterPro" id="IPR036259">
    <property type="entry name" value="MFS_trans_sf"/>
</dbReference>
<feature type="transmembrane region" description="Helical" evidence="6">
    <location>
        <begin position="368"/>
        <end position="387"/>
    </location>
</feature>
<dbReference type="PANTHER" id="PTHR23513:SF11">
    <property type="entry name" value="STAPHYLOFERRIN A TRANSPORTER"/>
    <property type="match status" value="1"/>
</dbReference>
<dbReference type="CDD" id="cd06173">
    <property type="entry name" value="MFS_MefA_like"/>
    <property type="match status" value="1"/>
</dbReference>
<sequence length="418" mass="41570">MGRSGRYITARTLSSVGSLTIPVAMAYLLVHDLGRGAGAVSVVLTAQILGNALFVLPGGLLADRTSALRTMVGADVVRVVVQCSLAGYLFAGGSRVAVIAGCVFVNGAMASQFNPAAGKFLKTGIPAGQVKAVSAGVASGASGALVCGPVAGALLVGLAGPTGAVVADAVSFAVSAALLSSLRAGAAPAVRGWASRVGLVREARRGLAEVVGRRWLVAGMACVTVIGMVGGGVLQVALPVLAPRFGDARWAFSGWQVALGCGGVAGGLLASRLRPRFPLRVMCPFVVVASVPFVALVAGAPFAVTCAAFVVLGVTQTVLNVLWQTVVTHHVPADVIGRVASLGSFSALVGMPLGLVLSGLVIERSGPALLLWLGVAGTLGASLFLFAPSARALPAEPVDGDVPVAPGLAAVDAPPRAG</sequence>
<dbReference type="GO" id="GO:0005886">
    <property type="term" value="C:plasma membrane"/>
    <property type="evidence" value="ECO:0007669"/>
    <property type="project" value="UniProtKB-SubCell"/>
</dbReference>
<dbReference type="InterPro" id="IPR011701">
    <property type="entry name" value="MFS"/>
</dbReference>
<feature type="transmembrane region" description="Helical" evidence="6">
    <location>
        <begin position="250"/>
        <end position="270"/>
    </location>
</feature>
<dbReference type="OrthoDB" id="3539228at2"/>
<evidence type="ECO:0000256" key="3">
    <source>
        <dbReference type="ARBA" id="ARBA00022692"/>
    </source>
</evidence>
<dbReference type="EMBL" id="WEGJ01000001">
    <property type="protein sequence ID" value="MQY10059.1"/>
    <property type="molecule type" value="Genomic_DNA"/>
</dbReference>
<proteinExistence type="predicted"/>
<evidence type="ECO:0008006" key="9">
    <source>
        <dbReference type="Google" id="ProtNLM"/>
    </source>
</evidence>
<evidence type="ECO:0000256" key="1">
    <source>
        <dbReference type="ARBA" id="ARBA00004651"/>
    </source>
</evidence>
<feature type="transmembrane region" description="Helical" evidence="6">
    <location>
        <begin position="36"/>
        <end position="56"/>
    </location>
</feature>
<reference evidence="7 8" key="1">
    <citation type="submission" date="2019-10" db="EMBL/GenBank/DDBJ databases">
        <title>Streptomyces smaragdinus sp. nov. and Streptomyces fabii sp. nov., isolated from the gut of fungus growing-termite Macrotermes natalensis.</title>
        <authorList>
            <person name="Schwitalla J."/>
            <person name="Benndorf R."/>
            <person name="Martin K."/>
            <person name="De Beer W."/>
            <person name="Kaster A.-K."/>
            <person name="Vollmers J."/>
            <person name="Poulsen M."/>
            <person name="Beemelmanns C."/>
        </authorList>
    </citation>
    <scope>NUCLEOTIDE SEQUENCE [LARGE SCALE GENOMIC DNA]</scope>
    <source>
        <strain evidence="7 8">RB5</strain>
    </source>
</reference>
<feature type="transmembrane region" description="Helical" evidence="6">
    <location>
        <begin position="135"/>
        <end position="160"/>
    </location>
</feature>
<organism evidence="7 8">
    <name type="scientific">Streptomyces smaragdinus</name>
    <dbReference type="NCBI Taxonomy" id="2585196"/>
    <lineage>
        <taxon>Bacteria</taxon>
        <taxon>Bacillati</taxon>
        <taxon>Actinomycetota</taxon>
        <taxon>Actinomycetes</taxon>
        <taxon>Kitasatosporales</taxon>
        <taxon>Streptomycetaceae</taxon>
        <taxon>Streptomyces</taxon>
    </lineage>
</organism>
<evidence type="ECO:0000313" key="8">
    <source>
        <dbReference type="Proteomes" id="UP000466345"/>
    </source>
</evidence>
<feature type="transmembrane region" description="Helical" evidence="6">
    <location>
        <begin position="12"/>
        <end position="30"/>
    </location>
</feature>
<keyword evidence="2" id="KW-1003">Cell membrane</keyword>
<keyword evidence="8" id="KW-1185">Reference proteome</keyword>
<protein>
    <recommendedName>
        <fullName evidence="9">MFS transporter</fullName>
    </recommendedName>
</protein>
<feature type="transmembrane region" description="Helical" evidence="6">
    <location>
        <begin position="172"/>
        <end position="194"/>
    </location>
</feature>
<gene>
    <name evidence="7" type="ORF">SRB5_01630</name>
</gene>
<dbReference type="Proteomes" id="UP000466345">
    <property type="component" value="Unassembled WGS sequence"/>
</dbReference>
<evidence type="ECO:0000313" key="7">
    <source>
        <dbReference type="EMBL" id="MQY10059.1"/>
    </source>
</evidence>
<dbReference type="SUPFAM" id="SSF103473">
    <property type="entry name" value="MFS general substrate transporter"/>
    <property type="match status" value="1"/>
</dbReference>
<dbReference type="Gene3D" id="1.20.1250.20">
    <property type="entry name" value="MFS general substrate transporter like domains"/>
    <property type="match status" value="1"/>
</dbReference>
<comment type="subcellular location">
    <subcellularLocation>
        <location evidence="1">Cell membrane</location>
        <topology evidence="1">Multi-pass membrane protein</topology>
    </subcellularLocation>
</comment>
<feature type="transmembrane region" description="Helical" evidence="6">
    <location>
        <begin position="335"/>
        <end position="362"/>
    </location>
</feature>
<keyword evidence="4 6" id="KW-1133">Transmembrane helix</keyword>
<dbReference type="AlphaFoldDB" id="A0A7K0C9D9"/>
<evidence type="ECO:0000256" key="2">
    <source>
        <dbReference type="ARBA" id="ARBA00022475"/>
    </source>
</evidence>
<evidence type="ECO:0000256" key="4">
    <source>
        <dbReference type="ARBA" id="ARBA00022989"/>
    </source>
</evidence>
<feature type="transmembrane region" description="Helical" evidence="6">
    <location>
        <begin position="215"/>
        <end position="238"/>
    </location>
</feature>
<dbReference type="Pfam" id="PF07690">
    <property type="entry name" value="MFS_1"/>
    <property type="match status" value="1"/>
</dbReference>
<dbReference type="RefSeq" id="WP_153449433.1">
    <property type="nucleotide sequence ID" value="NZ_WEGJ01000001.1"/>
</dbReference>
<feature type="transmembrane region" description="Helical" evidence="6">
    <location>
        <begin position="302"/>
        <end position="323"/>
    </location>
</feature>
<name>A0A7K0C9D9_9ACTN</name>
<comment type="caution">
    <text evidence="7">The sequence shown here is derived from an EMBL/GenBank/DDBJ whole genome shotgun (WGS) entry which is preliminary data.</text>
</comment>